<dbReference type="Pfam" id="PF11121">
    <property type="entry name" value="DUF2639"/>
    <property type="match status" value="1"/>
</dbReference>
<name>A0A2I0QRH8_9BACI</name>
<proteinExistence type="predicted"/>
<dbReference type="Proteomes" id="UP000243524">
    <property type="component" value="Unassembled WGS sequence"/>
</dbReference>
<evidence type="ECO:0000313" key="1">
    <source>
        <dbReference type="EMBL" id="PKR76919.1"/>
    </source>
</evidence>
<protein>
    <submittedName>
        <fullName evidence="1">DUF2639 domain-containing protein</fullName>
    </submittedName>
</protein>
<gene>
    <name evidence="1" type="ORF">CEY16_14025</name>
</gene>
<dbReference type="EMBL" id="PJNH01000004">
    <property type="protein sequence ID" value="PKR76919.1"/>
    <property type="molecule type" value="Genomic_DNA"/>
</dbReference>
<reference evidence="1 2" key="1">
    <citation type="submission" date="2017-06" db="EMBL/GenBank/DDBJ databases">
        <title>the draft geome sequence of Illustriluteabacillus marina B3227.</title>
        <authorList>
            <person name="He R.-H."/>
            <person name="Du Z.-J."/>
        </authorList>
    </citation>
    <scope>NUCLEOTIDE SEQUENCE [LARGE SCALE GENOMIC DNA]</scope>
    <source>
        <strain evidence="1 2">B3227</strain>
    </source>
</reference>
<dbReference type="RefSeq" id="WP_101332669.1">
    <property type="nucleotide sequence ID" value="NZ_PJNH01000004.1"/>
</dbReference>
<evidence type="ECO:0000313" key="2">
    <source>
        <dbReference type="Proteomes" id="UP000243524"/>
    </source>
</evidence>
<dbReference type="OrthoDB" id="2738543at2"/>
<keyword evidence="2" id="KW-1185">Reference proteome</keyword>
<dbReference type="AlphaFoldDB" id="A0A2I0QRH8"/>
<dbReference type="InterPro" id="IPR022580">
    <property type="entry name" value="DUF2639"/>
</dbReference>
<comment type="caution">
    <text evidence="1">The sequence shown here is derived from an EMBL/GenBank/DDBJ whole genome shotgun (WGS) entry which is preliminary data.</text>
</comment>
<organism evidence="1 2">
    <name type="scientific">Halalkalibacillus sediminis</name>
    <dbReference type="NCBI Taxonomy" id="2018042"/>
    <lineage>
        <taxon>Bacteria</taxon>
        <taxon>Bacillati</taxon>
        <taxon>Bacillota</taxon>
        <taxon>Bacilli</taxon>
        <taxon>Bacillales</taxon>
        <taxon>Bacillaceae</taxon>
        <taxon>Halalkalibacillus</taxon>
    </lineage>
</organism>
<sequence>MYVGSKGWYVSELKKIGVNRIEGRKVEKYKTTTLANTLADKKK</sequence>
<accession>A0A2I0QRH8</accession>